<evidence type="ECO:0000256" key="4">
    <source>
        <dbReference type="ARBA" id="ARBA00022679"/>
    </source>
</evidence>
<dbReference type="EC" id="2.7.13.3" evidence="2"/>
<comment type="caution">
    <text evidence="12">The sequence shown here is derived from an EMBL/GenBank/DDBJ whole genome shotgun (WGS) entry which is preliminary data.</text>
</comment>
<evidence type="ECO:0000313" key="13">
    <source>
        <dbReference type="Proteomes" id="UP000019494"/>
    </source>
</evidence>
<dbReference type="Gene3D" id="1.20.5.1930">
    <property type="match status" value="1"/>
</dbReference>
<dbReference type="Pfam" id="PF07730">
    <property type="entry name" value="HisKA_3"/>
    <property type="match status" value="1"/>
</dbReference>
<evidence type="ECO:0000256" key="7">
    <source>
        <dbReference type="ARBA" id="ARBA00022840"/>
    </source>
</evidence>
<keyword evidence="13" id="KW-1185">Reference proteome</keyword>
<proteinExistence type="predicted"/>
<evidence type="ECO:0000256" key="1">
    <source>
        <dbReference type="ARBA" id="ARBA00000085"/>
    </source>
</evidence>
<keyword evidence="10" id="KW-0812">Transmembrane</keyword>
<evidence type="ECO:0000256" key="2">
    <source>
        <dbReference type="ARBA" id="ARBA00012438"/>
    </source>
</evidence>
<evidence type="ECO:0000256" key="6">
    <source>
        <dbReference type="ARBA" id="ARBA00022777"/>
    </source>
</evidence>
<dbReference type="AlphaFoldDB" id="W9GNW4"/>
<dbReference type="PANTHER" id="PTHR24421">
    <property type="entry name" value="NITRATE/NITRITE SENSOR PROTEIN NARX-RELATED"/>
    <property type="match status" value="1"/>
</dbReference>
<organism evidence="12 13">
    <name type="scientific">Intrasporangium chromatireducens Q5-1</name>
    <dbReference type="NCBI Taxonomy" id="584657"/>
    <lineage>
        <taxon>Bacteria</taxon>
        <taxon>Bacillati</taxon>
        <taxon>Actinomycetota</taxon>
        <taxon>Actinomycetes</taxon>
        <taxon>Micrococcales</taxon>
        <taxon>Intrasporangiaceae</taxon>
        <taxon>Intrasporangium</taxon>
    </lineage>
</organism>
<keyword evidence="7" id="KW-0067">ATP-binding</keyword>
<dbReference type="GO" id="GO:0000155">
    <property type="term" value="F:phosphorelay sensor kinase activity"/>
    <property type="evidence" value="ECO:0007669"/>
    <property type="project" value="InterPro"/>
</dbReference>
<dbReference type="InterPro" id="IPR036890">
    <property type="entry name" value="HATPase_C_sf"/>
</dbReference>
<keyword evidence="3" id="KW-0597">Phosphoprotein</keyword>
<evidence type="ECO:0000256" key="9">
    <source>
        <dbReference type="SAM" id="MobiDB-lite"/>
    </source>
</evidence>
<dbReference type="PANTHER" id="PTHR24421:SF10">
    <property type="entry name" value="NITRATE_NITRITE SENSOR PROTEIN NARQ"/>
    <property type="match status" value="1"/>
</dbReference>
<name>W9GNW4_9MICO</name>
<protein>
    <recommendedName>
        <fullName evidence="2">histidine kinase</fullName>
        <ecNumber evidence="2">2.7.13.3</ecNumber>
    </recommendedName>
</protein>
<evidence type="ECO:0000256" key="10">
    <source>
        <dbReference type="SAM" id="Phobius"/>
    </source>
</evidence>
<dbReference type="OrthoDB" id="227596at2"/>
<dbReference type="InterPro" id="IPR050482">
    <property type="entry name" value="Sensor_HK_TwoCompSys"/>
</dbReference>
<feature type="transmembrane region" description="Helical" evidence="10">
    <location>
        <begin position="127"/>
        <end position="146"/>
    </location>
</feature>
<dbReference type="RefSeq" id="WP_034717311.1">
    <property type="nucleotide sequence ID" value="NZ_AWQS01000104.1"/>
</dbReference>
<feature type="transmembrane region" description="Helical" evidence="10">
    <location>
        <begin position="167"/>
        <end position="190"/>
    </location>
</feature>
<feature type="transmembrane region" description="Helical" evidence="10">
    <location>
        <begin position="97"/>
        <end position="121"/>
    </location>
</feature>
<keyword evidence="5" id="KW-0547">Nucleotide-binding</keyword>
<dbReference type="InterPro" id="IPR011712">
    <property type="entry name" value="Sig_transdc_His_kin_sub3_dim/P"/>
</dbReference>
<keyword evidence="10" id="KW-1133">Transmembrane helix</keyword>
<keyword evidence="6" id="KW-0418">Kinase</keyword>
<feature type="compositionally biased region" description="Basic and acidic residues" evidence="9">
    <location>
        <begin position="408"/>
        <end position="429"/>
    </location>
</feature>
<keyword evidence="4" id="KW-0808">Transferase</keyword>
<evidence type="ECO:0000256" key="5">
    <source>
        <dbReference type="ARBA" id="ARBA00022741"/>
    </source>
</evidence>
<keyword evidence="8" id="KW-0902">Two-component regulatory system</keyword>
<gene>
    <name evidence="12" type="ORF">N864_03960</name>
</gene>
<sequence length="479" mass="50533">MPLTSLPDARRLGRRAWGRGRLERRTRTFLLSCLVIIDVSYSATAIDARAAAAAGLTVPQTGTTLSGYAGAASVVGLALAVAVIWRHRYPVPLAAAGVVGSVAFQLGPTAALIGFMSVVLWRPVQQWWMVGLPVAAVTLWRVWVDVTATPRTASFWRTLIEPASGSVPWYVAVILALALLAGFGGAGLWLRTRSELASANRVVAAERHQVSTLTDQVSRQAERERLAREIHDGLGHNLSILSVHAGALEAMAQRVAASPGGAADGTPRGADPVTGQLQESAKVVRETAARSVAELHSLLDLLRKPDDADLAAPTKTLRDVRSLIDESVTAGMPLIATVYVDDSLAVDAHIAQAAYRIVQELLTNARKHAATIPVRLTMSGSPAEGALVIATANHLPTQGPGRPAGPDLDGHRGGSDLDGAREGERDDARAGTGLSGIRERVERYGGDMAAGVDPYGVFRVSVRLPWAPPDPTRDAGGSR</sequence>
<feature type="domain" description="Signal transduction histidine kinase subgroup 3 dimerisation and phosphoacceptor" evidence="11">
    <location>
        <begin position="222"/>
        <end position="306"/>
    </location>
</feature>
<dbReference type="GO" id="GO:0005524">
    <property type="term" value="F:ATP binding"/>
    <property type="evidence" value="ECO:0007669"/>
    <property type="project" value="UniProtKB-KW"/>
</dbReference>
<accession>W9GNW4</accession>
<comment type="catalytic activity">
    <reaction evidence="1">
        <text>ATP + protein L-histidine = ADP + protein N-phospho-L-histidine.</text>
        <dbReference type="EC" id="2.7.13.3"/>
    </reaction>
</comment>
<feature type="transmembrane region" description="Helical" evidence="10">
    <location>
        <begin position="65"/>
        <end position="85"/>
    </location>
</feature>
<reference evidence="13" key="1">
    <citation type="submission" date="2013-08" db="EMBL/GenBank/DDBJ databases">
        <title>Intrasporangium oryzae NRRL B-24470.</title>
        <authorList>
            <person name="Liu H."/>
            <person name="Wang G."/>
        </authorList>
    </citation>
    <scope>NUCLEOTIDE SEQUENCE [LARGE SCALE GENOMIC DNA]</scope>
    <source>
        <strain evidence="13">Q5-1</strain>
    </source>
</reference>
<evidence type="ECO:0000256" key="8">
    <source>
        <dbReference type="ARBA" id="ARBA00023012"/>
    </source>
</evidence>
<evidence type="ECO:0000259" key="11">
    <source>
        <dbReference type="Pfam" id="PF07730"/>
    </source>
</evidence>
<dbReference type="Gene3D" id="3.30.565.10">
    <property type="entry name" value="Histidine kinase-like ATPase, C-terminal domain"/>
    <property type="match status" value="1"/>
</dbReference>
<feature type="region of interest" description="Disordered" evidence="9">
    <location>
        <begin position="394"/>
        <end position="434"/>
    </location>
</feature>
<evidence type="ECO:0000313" key="12">
    <source>
        <dbReference type="EMBL" id="EWT05559.1"/>
    </source>
</evidence>
<dbReference type="Proteomes" id="UP000019494">
    <property type="component" value="Unassembled WGS sequence"/>
</dbReference>
<keyword evidence="10" id="KW-0472">Membrane</keyword>
<dbReference type="EMBL" id="AWQS01000104">
    <property type="protein sequence ID" value="EWT05559.1"/>
    <property type="molecule type" value="Genomic_DNA"/>
</dbReference>
<dbReference type="GO" id="GO:0046983">
    <property type="term" value="F:protein dimerization activity"/>
    <property type="evidence" value="ECO:0007669"/>
    <property type="project" value="InterPro"/>
</dbReference>
<dbReference type="CDD" id="cd16917">
    <property type="entry name" value="HATPase_UhpB-NarQ-NarX-like"/>
    <property type="match status" value="1"/>
</dbReference>
<dbReference type="SUPFAM" id="SSF55874">
    <property type="entry name" value="ATPase domain of HSP90 chaperone/DNA topoisomerase II/histidine kinase"/>
    <property type="match status" value="1"/>
</dbReference>
<evidence type="ECO:0000256" key="3">
    <source>
        <dbReference type="ARBA" id="ARBA00022553"/>
    </source>
</evidence>
<dbReference type="GO" id="GO:0016020">
    <property type="term" value="C:membrane"/>
    <property type="evidence" value="ECO:0007669"/>
    <property type="project" value="InterPro"/>
</dbReference>